<organism evidence="1 2">
    <name type="scientific">Paraliobacillus quinghaiensis</name>
    <dbReference type="NCBI Taxonomy" id="470815"/>
    <lineage>
        <taxon>Bacteria</taxon>
        <taxon>Bacillati</taxon>
        <taxon>Bacillota</taxon>
        <taxon>Bacilli</taxon>
        <taxon>Bacillales</taxon>
        <taxon>Bacillaceae</taxon>
        <taxon>Paraliobacillus</taxon>
    </lineage>
</organism>
<name>A0A917TJI8_9BACI</name>
<dbReference type="AlphaFoldDB" id="A0A917TJI8"/>
<dbReference type="Proteomes" id="UP000618460">
    <property type="component" value="Unassembled WGS sequence"/>
</dbReference>
<evidence type="ECO:0000313" key="2">
    <source>
        <dbReference type="Proteomes" id="UP000618460"/>
    </source>
</evidence>
<reference evidence="1" key="2">
    <citation type="submission" date="2020-09" db="EMBL/GenBank/DDBJ databases">
        <authorList>
            <person name="Sun Q."/>
            <person name="Zhou Y."/>
        </authorList>
    </citation>
    <scope>NUCLEOTIDE SEQUENCE</scope>
    <source>
        <strain evidence="1">CGMCC 1.6333</strain>
    </source>
</reference>
<proteinExistence type="predicted"/>
<reference evidence="1" key="1">
    <citation type="journal article" date="2014" name="Int. J. Syst. Evol. Microbiol.">
        <title>Complete genome sequence of Corynebacterium casei LMG S-19264T (=DSM 44701T), isolated from a smear-ripened cheese.</title>
        <authorList>
            <consortium name="US DOE Joint Genome Institute (JGI-PGF)"/>
            <person name="Walter F."/>
            <person name="Albersmeier A."/>
            <person name="Kalinowski J."/>
            <person name="Ruckert C."/>
        </authorList>
    </citation>
    <scope>NUCLEOTIDE SEQUENCE</scope>
    <source>
        <strain evidence="1">CGMCC 1.6333</strain>
    </source>
</reference>
<comment type="caution">
    <text evidence="1">The sequence shown here is derived from an EMBL/GenBank/DDBJ whole genome shotgun (WGS) entry which is preliminary data.</text>
</comment>
<keyword evidence="2" id="KW-1185">Reference proteome</keyword>
<dbReference type="InterPro" id="IPR036873">
    <property type="entry name" value="Rhodanese-like_dom_sf"/>
</dbReference>
<dbReference type="RefSeq" id="WP_117153434.1">
    <property type="nucleotide sequence ID" value="NZ_BMLG01000002.1"/>
</dbReference>
<gene>
    <name evidence="1" type="ORF">GCM10011351_09360</name>
</gene>
<protein>
    <recommendedName>
        <fullName evidence="3">Sulfurtransferase</fullName>
    </recommendedName>
</protein>
<sequence length="121" mass="14074">MIFLSLTLFSIIGYMLYLRYYPVKGVPCIDKDKLEVRNKSVTLDIRDYNTSAKETVDNSVFMPVAYLNRYHHEIPSKYIYLIASDKIERNLGIRILKHKGYQVIGYKITNCTCKDKLGKLA</sequence>
<dbReference type="OrthoDB" id="2967651at2"/>
<evidence type="ECO:0008006" key="3">
    <source>
        <dbReference type="Google" id="ProtNLM"/>
    </source>
</evidence>
<dbReference type="SUPFAM" id="SSF52821">
    <property type="entry name" value="Rhodanese/Cell cycle control phosphatase"/>
    <property type="match status" value="1"/>
</dbReference>
<evidence type="ECO:0000313" key="1">
    <source>
        <dbReference type="EMBL" id="GGM25811.1"/>
    </source>
</evidence>
<accession>A0A917TJI8</accession>
<dbReference type="EMBL" id="BMLG01000002">
    <property type="protein sequence ID" value="GGM25811.1"/>
    <property type="molecule type" value="Genomic_DNA"/>
</dbReference>